<protein>
    <recommendedName>
        <fullName evidence="5">Putative nuclease HARBI1</fullName>
    </recommendedName>
    <alternativeName>
        <fullName evidence="11">Harbinger transposase-derived nuclease</fullName>
    </alternativeName>
</protein>
<evidence type="ECO:0000313" key="15">
    <source>
        <dbReference type="Proteomes" id="UP000005408"/>
    </source>
</evidence>
<comment type="similarity">
    <text evidence="4">Belongs to the HARBI1 family.</text>
</comment>
<dbReference type="InterPro" id="IPR045249">
    <property type="entry name" value="HARBI1-like"/>
</dbReference>
<evidence type="ECO:0000256" key="11">
    <source>
        <dbReference type="ARBA" id="ARBA00030126"/>
    </source>
</evidence>
<dbReference type="GO" id="GO:0004518">
    <property type="term" value="F:nuclease activity"/>
    <property type="evidence" value="ECO:0007669"/>
    <property type="project" value="UniProtKB-KW"/>
</dbReference>
<dbReference type="GO" id="GO:0046872">
    <property type="term" value="F:metal ion binding"/>
    <property type="evidence" value="ECO:0007669"/>
    <property type="project" value="UniProtKB-KW"/>
</dbReference>
<name>A0A8W8J8F9_MAGGI</name>
<comment type="cofactor">
    <cofactor evidence="1">
        <name>a divalent metal cation</name>
        <dbReference type="ChEBI" id="CHEBI:60240"/>
    </cofactor>
</comment>
<dbReference type="EnsemblMetazoa" id="G1782.1">
    <property type="protein sequence ID" value="G1782.1:cds"/>
    <property type="gene ID" value="G1782"/>
</dbReference>
<evidence type="ECO:0000256" key="10">
    <source>
        <dbReference type="ARBA" id="ARBA00023242"/>
    </source>
</evidence>
<evidence type="ECO:0000259" key="13">
    <source>
        <dbReference type="Pfam" id="PF13359"/>
    </source>
</evidence>
<dbReference type="GO" id="GO:0005634">
    <property type="term" value="C:nucleus"/>
    <property type="evidence" value="ECO:0007669"/>
    <property type="project" value="UniProtKB-SubCell"/>
</dbReference>
<evidence type="ECO:0000256" key="2">
    <source>
        <dbReference type="ARBA" id="ARBA00004123"/>
    </source>
</evidence>
<dbReference type="PANTHER" id="PTHR22930">
    <property type="match status" value="1"/>
</dbReference>
<dbReference type="AlphaFoldDB" id="A0A8W8J8F9"/>
<keyword evidence="8" id="KW-0479">Metal-binding</keyword>
<evidence type="ECO:0000256" key="6">
    <source>
        <dbReference type="ARBA" id="ARBA00022490"/>
    </source>
</evidence>
<dbReference type="GO" id="GO:0016787">
    <property type="term" value="F:hydrolase activity"/>
    <property type="evidence" value="ECO:0007669"/>
    <property type="project" value="UniProtKB-KW"/>
</dbReference>
<reference evidence="14" key="1">
    <citation type="submission" date="2022-08" db="UniProtKB">
        <authorList>
            <consortium name="EnsemblMetazoa"/>
        </authorList>
    </citation>
    <scope>IDENTIFICATION</scope>
    <source>
        <strain evidence="14">05x7-T-G4-1.051#20</strain>
    </source>
</reference>
<evidence type="ECO:0000256" key="9">
    <source>
        <dbReference type="ARBA" id="ARBA00022801"/>
    </source>
</evidence>
<sequence>MVKIPSKNGFVLDKDNPGQIEVDWDVIDRRLLELDGKIVTSLKCKKRNSLVESFLGFLKASPGSPTLLSCTPNDIRIYEGETPHSFRVGCAITMALSGSAENVDQVMRHIGCFELRIEAYCKPGNGQFKGRFIVMEHYFDEIDQIYLVERLIRRERIVRDRTNPFLNYSEEEFIDRFRLRKECVLELLNEIGEHLEPKQTKVSSISPLNQLLIALRFYGTGCFIRVCGDLFGVHEESSVSRIVKRVSSALTSRYKNYVVFPSGNRVTEIQRGFMNHSGIPGIVGAIDCTHIPIQSPGGDMAELFRNRKGFFSINVQAICDNDLMLTNVVARWPGSTHDSRIFENSSVCARFERRNIPGILIGDNGYPLRSYLITPLLTCRTPQERRFNFALSNSRVKIENVFGIWKRRFPCLRNQLRFKISSTLHIIIACAVLYNIARKAAIPVPDDDYEGDIAVPVPVLPNANQGGQALRAVLIRHFQ</sequence>
<evidence type="ECO:0000256" key="5">
    <source>
        <dbReference type="ARBA" id="ARBA00015519"/>
    </source>
</evidence>
<evidence type="ECO:0000256" key="3">
    <source>
        <dbReference type="ARBA" id="ARBA00004496"/>
    </source>
</evidence>
<evidence type="ECO:0000256" key="1">
    <source>
        <dbReference type="ARBA" id="ARBA00001968"/>
    </source>
</evidence>
<organism evidence="14 15">
    <name type="scientific">Magallana gigas</name>
    <name type="common">Pacific oyster</name>
    <name type="synonym">Crassostrea gigas</name>
    <dbReference type="NCBI Taxonomy" id="29159"/>
    <lineage>
        <taxon>Eukaryota</taxon>
        <taxon>Metazoa</taxon>
        <taxon>Spiralia</taxon>
        <taxon>Lophotrochozoa</taxon>
        <taxon>Mollusca</taxon>
        <taxon>Bivalvia</taxon>
        <taxon>Autobranchia</taxon>
        <taxon>Pteriomorphia</taxon>
        <taxon>Ostreida</taxon>
        <taxon>Ostreoidea</taxon>
        <taxon>Ostreidae</taxon>
        <taxon>Magallana</taxon>
    </lineage>
</organism>
<keyword evidence="6" id="KW-0963">Cytoplasm</keyword>
<dbReference type="Proteomes" id="UP000005408">
    <property type="component" value="Unassembled WGS sequence"/>
</dbReference>
<comment type="function">
    <text evidence="12">Transposase-derived protein that may have nuclease activity. Does not have transposase activity.</text>
</comment>
<accession>A0A8W8J8F9</accession>
<dbReference type="GO" id="GO:0005737">
    <property type="term" value="C:cytoplasm"/>
    <property type="evidence" value="ECO:0007669"/>
    <property type="project" value="UniProtKB-SubCell"/>
</dbReference>
<evidence type="ECO:0000313" key="14">
    <source>
        <dbReference type="EnsemblMetazoa" id="G1782.1:cds"/>
    </source>
</evidence>
<keyword evidence="7" id="KW-0540">Nuclease</keyword>
<feature type="domain" description="DDE Tnp4" evidence="13">
    <location>
        <begin position="286"/>
        <end position="435"/>
    </location>
</feature>
<comment type="subcellular location">
    <subcellularLocation>
        <location evidence="3">Cytoplasm</location>
    </subcellularLocation>
    <subcellularLocation>
        <location evidence="2">Nucleus</location>
    </subcellularLocation>
</comment>
<evidence type="ECO:0000256" key="7">
    <source>
        <dbReference type="ARBA" id="ARBA00022722"/>
    </source>
</evidence>
<keyword evidence="15" id="KW-1185">Reference proteome</keyword>
<dbReference type="PRINTS" id="PR02086">
    <property type="entry name" value="PUTNUCHARBI1"/>
</dbReference>
<dbReference type="PANTHER" id="PTHR22930:SF289">
    <property type="entry name" value="DDE TNP4 DOMAIN-CONTAINING PROTEIN-RELATED"/>
    <property type="match status" value="1"/>
</dbReference>
<keyword evidence="9" id="KW-0378">Hydrolase</keyword>
<dbReference type="InterPro" id="IPR026103">
    <property type="entry name" value="HARBI1_animal"/>
</dbReference>
<dbReference type="InterPro" id="IPR027806">
    <property type="entry name" value="HARBI1_dom"/>
</dbReference>
<proteinExistence type="inferred from homology"/>
<dbReference type="Pfam" id="PF13359">
    <property type="entry name" value="DDE_Tnp_4"/>
    <property type="match status" value="1"/>
</dbReference>
<evidence type="ECO:0000256" key="4">
    <source>
        <dbReference type="ARBA" id="ARBA00006958"/>
    </source>
</evidence>
<keyword evidence="10" id="KW-0539">Nucleus</keyword>
<evidence type="ECO:0000256" key="8">
    <source>
        <dbReference type="ARBA" id="ARBA00022723"/>
    </source>
</evidence>
<evidence type="ECO:0000256" key="12">
    <source>
        <dbReference type="ARBA" id="ARBA00045850"/>
    </source>
</evidence>